<organism evidence="3">
    <name type="scientific">Caudovirales sp. ct1Jx6</name>
    <dbReference type="NCBI Taxonomy" id="2826765"/>
    <lineage>
        <taxon>Viruses</taxon>
        <taxon>Duplodnaviria</taxon>
        <taxon>Heunggongvirae</taxon>
        <taxon>Uroviricota</taxon>
        <taxon>Caudoviricetes</taxon>
    </lineage>
</organism>
<accession>A0A8S5ML83</accession>
<keyword evidence="2" id="KW-0472">Membrane</keyword>
<feature type="compositionally biased region" description="Low complexity" evidence="1">
    <location>
        <begin position="87"/>
        <end position="102"/>
    </location>
</feature>
<feature type="transmembrane region" description="Helical" evidence="2">
    <location>
        <begin position="36"/>
        <end position="57"/>
    </location>
</feature>
<feature type="region of interest" description="Disordered" evidence="1">
    <location>
        <begin position="80"/>
        <end position="102"/>
    </location>
</feature>
<protein>
    <submittedName>
        <fullName evidence="3">Uncharacterized protein</fullName>
    </submittedName>
</protein>
<evidence type="ECO:0000256" key="1">
    <source>
        <dbReference type="SAM" id="MobiDB-lite"/>
    </source>
</evidence>
<reference evidence="3" key="1">
    <citation type="journal article" date="2021" name="Proc. Natl. Acad. Sci. U.S.A.">
        <title>A Catalog of Tens of Thousands of Viruses from Human Metagenomes Reveals Hidden Associations with Chronic Diseases.</title>
        <authorList>
            <person name="Tisza M.J."/>
            <person name="Buck C.B."/>
        </authorList>
    </citation>
    <scope>NUCLEOTIDE SEQUENCE</scope>
    <source>
        <strain evidence="3">Ct1Jx6</strain>
    </source>
</reference>
<proteinExistence type="predicted"/>
<keyword evidence="2" id="KW-1133">Transmembrane helix</keyword>
<evidence type="ECO:0000256" key="2">
    <source>
        <dbReference type="SAM" id="Phobius"/>
    </source>
</evidence>
<keyword evidence="2" id="KW-0812">Transmembrane</keyword>
<dbReference type="EMBL" id="BK014927">
    <property type="protein sequence ID" value="DAD83073.1"/>
    <property type="molecule type" value="Genomic_DNA"/>
</dbReference>
<feature type="transmembrane region" description="Helical" evidence="2">
    <location>
        <begin position="7"/>
        <end position="30"/>
    </location>
</feature>
<name>A0A8S5ML83_9CAUD</name>
<evidence type="ECO:0000313" key="3">
    <source>
        <dbReference type="EMBL" id="DAD83073.1"/>
    </source>
</evidence>
<sequence>MRFLKRTVVLALIACLLFTTVVIVLSVYGVAVPDVLIQYFFVVFGVELAATAFIRIADKTLERLSIKAKIADMKNEDIKPEREDFQSNSNSDYYTNNYDYGG</sequence>